<dbReference type="InterPro" id="IPR010982">
    <property type="entry name" value="Lambda_DNA-bd_dom_sf"/>
</dbReference>
<gene>
    <name evidence="2" type="ORF">JCM17844_28400</name>
</gene>
<evidence type="ECO:0000313" key="2">
    <source>
        <dbReference type="EMBL" id="GEQ99203.1"/>
    </source>
</evidence>
<evidence type="ECO:0000313" key="3">
    <source>
        <dbReference type="Proteomes" id="UP000322084"/>
    </source>
</evidence>
<dbReference type="SUPFAM" id="SSF47413">
    <property type="entry name" value="lambda repressor-like DNA-binding domains"/>
    <property type="match status" value="1"/>
</dbReference>
<reference evidence="2 3" key="1">
    <citation type="submission" date="2019-09" db="EMBL/GenBank/DDBJ databases">
        <title>NBRP : Genome information of microbial organism related human and environment.</title>
        <authorList>
            <person name="Hattori M."/>
            <person name="Oshima K."/>
            <person name="Inaba H."/>
            <person name="Suda W."/>
            <person name="Sakamoto M."/>
            <person name="Iino T."/>
            <person name="Kitahara M."/>
            <person name="Oshida Y."/>
            <person name="Iida T."/>
            <person name="Kudo T."/>
            <person name="Itoh T."/>
            <person name="Ohkuma M."/>
        </authorList>
    </citation>
    <scope>NUCLEOTIDE SEQUENCE [LARGE SCALE GENOMIC DNA]</scope>
    <source>
        <strain evidence="2 3">Hi-2</strain>
    </source>
</reference>
<accession>A0A5A7MV56</accession>
<evidence type="ECO:0000259" key="1">
    <source>
        <dbReference type="PROSITE" id="PS50943"/>
    </source>
</evidence>
<dbReference type="GO" id="GO:0003677">
    <property type="term" value="F:DNA binding"/>
    <property type="evidence" value="ECO:0007669"/>
    <property type="project" value="InterPro"/>
</dbReference>
<dbReference type="SMART" id="SM00530">
    <property type="entry name" value="HTH_XRE"/>
    <property type="match status" value="1"/>
</dbReference>
<dbReference type="AlphaFoldDB" id="A0A5A7MV56"/>
<dbReference type="EMBL" id="BKCL01000014">
    <property type="protein sequence ID" value="GEQ99203.1"/>
    <property type="molecule type" value="Genomic_DNA"/>
</dbReference>
<sequence length="125" mass="13679">MMTHPQFFATPGGEQMVILPRAEYEQLCEAAEDLADVRVFDEAKRRLAAGEDELIPAAFANRIIDGENPVRVWREYRELSVKDLAAKAGISAAYLSQIEGGNREGSVATMKALAAALDLDLDDLV</sequence>
<dbReference type="CDD" id="cd00093">
    <property type="entry name" value="HTH_XRE"/>
    <property type="match status" value="1"/>
</dbReference>
<dbReference type="Proteomes" id="UP000322084">
    <property type="component" value="Unassembled WGS sequence"/>
</dbReference>
<comment type="caution">
    <text evidence="2">The sequence shown here is derived from an EMBL/GenBank/DDBJ whole genome shotgun (WGS) entry which is preliminary data.</text>
</comment>
<name>A0A5A7MV56_9PROT</name>
<feature type="domain" description="HTH cro/C1-type" evidence="1">
    <location>
        <begin position="70"/>
        <end position="124"/>
    </location>
</feature>
<proteinExistence type="predicted"/>
<dbReference type="PROSITE" id="PS50943">
    <property type="entry name" value="HTH_CROC1"/>
    <property type="match status" value="1"/>
</dbReference>
<protein>
    <recommendedName>
        <fullName evidence="1">HTH cro/C1-type domain-containing protein</fullName>
    </recommendedName>
</protein>
<dbReference type="Pfam" id="PF01381">
    <property type="entry name" value="HTH_3"/>
    <property type="match status" value="1"/>
</dbReference>
<organism evidence="2 3">
    <name type="scientific">Iodidimonas gelatinilytica</name>
    <dbReference type="NCBI Taxonomy" id="1236966"/>
    <lineage>
        <taxon>Bacteria</taxon>
        <taxon>Pseudomonadati</taxon>
        <taxon>Pseudomonadota</taxon>
        <taxon>Alphaproteobacteria</taxon>
        <taxon>Iodidimonadales</taxon>
        <taxon>Iodidimonadaceae</taxon>
        <taxon>Iodidimonas</taxon>
    </lineage>
</organism>
<dbReference type="Gene3D" id="1.10.260.40">
    <property type="entry name" value="lambda repressor-like DNA-binding domains"/>
    <property type="match status" value="1"/>
</dbReference>
<dbReference type="InterPro" id="IPR001387">
    <property type="entry name" value="Cro/C1-type_HTH"/>
</dbReference>